<dbReference type="Gene3D" id="2.50.20.10">
    <property type="entry name" value="Lipoprotein localisation LolA/LolB/LppX"/>
    <property type="match status" value="1"/>
</dbReference>
<evidence type="ECO:0000313" key="3">
    <source>
        <dbReference type="Proteomes" id="UP000093366"/>
    </source>
</evidence>
<proteinExistence type="predicted"/>
<dbReference type="Proteomes" id="UP000093366">
    <property type="component" value="Unassembled WGS sequence"/>
</dbReference>
<reference evidence="3" key="1">
    <citation type="submission" date="2016-07" db="EMBL/GenBank/DDBJ databases">
        <authorList>
            <person name="Florea S."/>
            <person name="Webb J.S."/>
            <person name="Jaromczyk J."/>
            <person name="Schardl C.L."/>
        </authorList>
    </citation>
    <scope>NUCLEOTIDE SEQUENCE [LARGE SCALE GENOMIC DNA]</scope>
    <source>
        <strain evidence="3">IPB1</strain>
    </source>
</reference>
<keyword evidence="2" id="KW-0449">Lipoprotein</keyword>
<protein>
    <submittedName>
        <fullName evidence="2">Outer membrane lipoprotein-sorting protein</fullName>
    </submittedName>
</protein>
<evidence type="ECO:0000256" key="1">
    <source>
        <dbReference type="SAM" id="SignalP"/>
    </source>
</evidence>
<dbReference type="OrthoDB" id="178023at2"/>
<sequence length="455" mass="51713">MFRKPTLIAASIMTIMAAPIAVAKMTAEEVARLGKDLSPIGAEVAGNADGSIPAWTGGITKPPANFKPGMHHPDPFADDKILFTIDKSNLDKYKDQLSPGQIALFETYPDTFKMNVYPTRRSAAYPQFVYDATKQYASTAELIEGGNGIKNTAIGIPFPIPKNGLEAIWNHLLRYRGLSIARNGGQAMPTASGSYNIIGFDEKLLVKYSDPSATPEELQKSNVLFKFKQKVTEPARLAGTALLVHETMDQILTPRQAWTYNTGQRRVRRAPNVAYDAPGTASDSLRTTDDFDMFNGSPNRYNWTLKGKKEMYIPYNSYKLHSDSLKYDDILKAGHINPEHVRYEKHRVWVVEANLKEGTRHIYKKRVFFIDEDSWQIHVADLYDNRDQMYRVAMAHGINYYDVPTHWSTLDVYHDLNSRRYLAIGLDNEEEMYDFTQSFQDNEFTQSALRREGRR</sequence>
<dbReference type="Pfam" id="PF07044">
    <property type="entry name" value="DUF1329"/>
    <property type="match status" value="1"/>
</dbReference>
<dbReference type="InterPro" id="IPR010752">
    <property type="entry name" value="DUF1329"/>
</dbReference>
<gene>
    <name evidence="2" type="ORF">A7985_03200</name>
</gene>
<dbReference type="EMBL" id="MAUJ01000001">
    <property type="protein sequence ID" value="OCQ22978.1"/>
    <property type="molecule type" value="Genomic_DNA"/>
</dbReference>
<name>A0A1C0TUI9_9GAMM</name>
<dbReference type="AlphaFoldDB" id="A0A1C0TUI9"/>
<organism evidence="2 3">
    <name type="scientific">Pseudoalteromonas luteoviolacea</name>
    <dbReference type="NCBI Taxonomy" id="43657"/>
    <lineage>
        <taxon>Bacteria</taxon>
        <taxon>Pseudomonadati</taxon>
        <taxon>Pseudomonadota</taxon>
        <taxon>Gammaproteobacteria</taxon>
        <taxon>Alteromonadales</taxon>
        <taxon>Pseudoalteromonadaceae</taxon>
        <taxon>Pseudoalteromonas</taxon>
    </lineage>
</organism>
<keyword evidence="1" id="KW-0732">Signal</keyword>
<evidence type="ECO:0000313" key="2">
    <source>
        <dbReference type="EMBL" id="OCQ22978.1"/>
    </source>
</evidence>
<feature type="chain" id="PRO_5008646429" evidence="1">
    <location>
        <begin position="24"/>
        <end position="455"/>
    </location>
</feature>
<feature type="signal peptide" evidence="1">
    <location>
        <begin position="1"/>
        <end position="23"/>
    </location>
</feature>
<dbReference type="RefSeq" id="WP_065788970.1">
    <property type="nucleotide sequence ID" value="NZ_JAGJED010000008.1"/>
</dbReference>
<accession>A0A1C0TUI9</accession>
<comment type="caution">
    <text evidence="2">The sequence shown here is derived from an EMBL/GenBank/DDBJ whole genome shotgun (WGS) entry which is preliminary data.</text>
</comment>
<dbReference type="CDD" id="cd16329">
    <property type="entry name" value="LolA_like"/>
    <property type="match status" value="1"/>
</dbReference>